<name>A0AA96LKG7_9BACL</name>
<keyword evidence="7 11" id="KW-0472">Membrane</keyword>
<feature type="domain" description="Flagellar M-ring C-terminal" evidence="13">
    <location>
        <begin position="259"/>
        <end position="401"/>
    </location>
</feature>
<gene>
    <name evidence="14" type="primary">fliF</name>
    <name evidence="14" type="ORF">MJA45_12145</name>
</gene>
<feature type="region of interest" description="Disordered" evidence="10">
    <location>
        <begin position="307"/>
        <end position="341"/>
    </location>
</feature>
<dbReference type="GO" id="GO:0005886">
    <property type="term" value="C:plasma membrane"/>
    <property type="evidence" value="ECO:0007669"/>
    <property type="project" value="UniProtKB-SubCell"/>
</dbReference>
<keyword evidence="14" id="KW-0282">Flagellum</keyword>
<feature type="compositionally biased region" description="Polar residues" evidence="10">
    <location>
        <begin position="331"/>
        <end position="341"/>
    </location>
</feature>
<evidence type="ECO:0000256" key="9">
    <source>
        <dbReference type="PIRNR" id="PIRNR004862"/>
    </source>
</evidence>
<feature type="domain" description="Flagellar M-ring N-terminal" evidence="12">
    <location>
        <begin position="46"/>
        <end position="222"/>
    </location>
</feature>
<evidence type="ECO:0000256" key="1">
    <source>
        <dbReference type="ARBA" id="ARBA00004117"/>
    </source>
</evidence>
<dbReference type="PIRSF" id="PIRSF004862">
    <property type="entry name" value="FliF"/>
    <property type="match status" value="1"/>
</dbReference>
<dbReference type="GO" id="GO:0003774">
    <property type="term" value="F:cytoskeletal motor activity"/>
    <property type="evidence" value="ECO:0007669"/>
    <property type="project" value="InterPro"/>
</dbReference>
<evidence type="ECO:0000256" key="11">
    <source>
        <dbReference type="SAM" id="Phobius"/>
    </source>
</evidence>
<dbReference type="InterPro" id="IPR013556">
    <property type="entry name" value="Flag_M-ring_C"/>
</dbReference>
<dbReference type="NCBIfam" id="TIGR01167">
    <property type="entry name" value="LPXTG_anchor"/>
    <property type="match status" value="1"/>
</dbReference>
<keyword evidence="4" id="KW-1003">Cell membrane</keyword>
<keyword evidence="6 11" id="KW-1133">Transmembrane helix</keyword>
<dbReference type="PANTHER" id="PTHR30046:SF0">
    <property type="entry name" value="FLAGELLAR M-RING PROTEIN"/>
    <property type="match status" value="1"/>
</dbReference>
<comment type="similarity">
    <text evidence="3 9">Belongs to the FliF family.</text>
</comment>
<reference evidence="14 15" key="1">
    <citation type="submission" date="2022-02" db="EMBL/GenBank/DDBJ databases">
        <title>Paenibacillus sp. MBLB1776 Whole Genome Shotgun Sequencing.</title>
        <authorList>
            <person name="Hwang C.Y."/>
            <person name="Cho E.-S."/>
            <person name="Seo M.-J."/>
        </authorList>
    </citation>
    <scope>NUCLEOTIDE SEQUENCE [LARGE SCALE GENOMIC DNA]</scope>
    <source>
        <strain evidence="14 15">MBLB1776</strain>
    </source>
</reference>
<evidence type="ECO:0000259" key="13">
    <source>
        <dbReference type="Pfam" id="PF08345"/>
    </source>
</evidence>
<comment type="function">
    <text evidence="9">The M ring may be actively involved in energy transduction.</text>
</comment>
<dbReference type="Pfam" id="PF08345">
    <property type="entry name" value="YscJ_FliF_C"/>
    <property type="match status" value="1"/>
</dbReference>
<dbReference type="InterPro" id="IPR045851">
    <property type="entry name" value="AMP-bd_C_sf"/>
</dbReference>
<dbReference type="RefSeq" id="WP_315607512.1">
    <property type="nucleotide sequence ID" value="NZ_CP130318.1"/>
</dbReference>
<dbReference type="PRINTS" id="PR01009">
    <property type="entry name" value="FLGMRINGFLIF"/>
</dbReference>
<keyword evidence="14" id="KW-0966">Cell projection</keyword>
<evidence type="ECO:0000256" key="4">
    <source>
        <dbReference type="ARBA" id="ARBA00022475"/>
    </source>
</evidence>
<organism evidence="14 15">
    <name type="scientific">Paenibacillus aurantius</name>
    <dbReference type="NCBI Taxonomy" id="2918900"/>
    <lineage>
        <taxon>Bacteria</taxon>
        <taxon>Bacillati</taxon>
        <taxon>Bacillota</taxon>
        <taxon>Bacilli</taxon>
        <taxon>Bacillales</taxon>
        <taxon>Paenibacillaceae</taxon>
        <taxon>Paenibacillus</taxon>
    </lineage>
</organism>
<sequence>MNESILQYWNRAKQFWASYTKTQKMTLLATVLLLAVSIPWLIYYFSKTEYALAFTDLQPNDAAGITKYLDSSKIPYILSPDGKEISVPRSQVADVKINVVSQGLNKNGSIGYESLKDSPFGSTDNEWGVKKLSMVQGELQQMLNSFEPVAGSKVMITMPEKSVFVTPGKEAEQSSAAVVLQIKPGYELDQQKIDTMYSLVSKSIKNLPVDNITISEQNGELLPYSKSNGAATASTLAASQFQIKKQLEQDIQKNVSRILGGILGPGKVIPMVTASINFDKKHSTRQTYSPVIDQKGIERSVQEIQKSYSSDGGTTGGTPGTGQTDVPNYPGASSSGKSTSEEVQNIINYEVNQLNEEIDSNPFVINDLTISVGVEPPEKTNSASLTPDTTDAIKQLLANVISSTLANNGKTYTDEDLLKKVTVFNHAFAGPANTDVPNPTNWYLLGGIGLAALALAGAGGFFLSRRRRSAEEENDLPASSAIEYPTVDLESVTNDNQVRKQLETLAKKKPEEFVNLLRTWLVDE</sequence>
<dbReference type="Proteomes" id="UP001305702">
    <property type="component" value="Chromosome"/>
</dbReference>
<evidence type="ECO:0000256" key="3">
    <source>
        <dbReference type="ARBA" id="ARBA00007971"/>
    </source>
</evidence>
<comment type="subcellular location">
    <subcellularLocation>
        <location evidence="1 9">Bacterial flagellum basal body</location>
    </subcellularLocation>
    <subcellularLocation>
        <location evidence="2">Cell membrane</location>
        <topology evidence="2">Multi-pass membrane protein</topology>
    </subcellularLocation>
</comment>
<evidence type="ECO:0000256" key="8">
    <source>
        <dbReference type="ARBA" id="ARBA00023143"/>
    </source>
</evidence>
<accession>A0AA96LKG7</accession>
<evidence type="ECO:0000256" key="5">
    <source>
        <dbReference type="ARBA" id="ARBA00022692"/>
    </source>
</evidence>
<dbReference type="Pfam" id="PF01514">
    <property type="entry name" value="YscJ_FliF"/>
    <property type="match status" value="1"/>
</dbReference>
<proteinExistence type="inferred from homology"/>
<evidence type="ECO:0000256" key="6">
    <source>
        <dbReference type="ARBA" id="ARBA00022989"/>
    </source>
</evidence>
<dbReference type="GO" id="GO:0071973">
    <property type="term" value="P:bacterial-type flagellum-dependent cell motility"/>
    <property type="evidence" value="ECO:0007669"/>
    <property type="project" value="InterPro"/>
</dbReference>
<evidence type="ECO:0000313" key="15">
    <source>
        <dbReference type="Proteomes" id="UP001305702"/>
    </source>
</evidence>
<dbReference type="InterPro" id="IPR000067">
    <property type="entry name" value="FlgMring_FliF"/>
</dbReference>
<dbReference type="Gene3D" id="3.30.300.30">
    <property type="match status" value="1"/>
</dbReference>
<dbReference type="NCBIfam" id="TIGR00206">
    <property type="entry name" value="fliF"/>
    <property type="match status" value="1"/>
</dbReference>
<evidence type="ECO:0000256" key="10">
    <source>
        <dbReference type="SAM" id="MobiDB-lite"/>
    </source>
</evidence>
<dbReference type="InterPro" id="IPR043427">
    <property type="entry name" value="YscJ/FliF"/>
</dbReference>
<feature type="transmembrane region" description="Helical" evidence="11">
    <location>
        <begin position="25"/>
        <end position="45"/>
    </location>
</feature>
<dbReference type="EMBL" id="CP130318">
    <property type="protein sequence ID" value="WNQ13730.1"/>
    <property type="molecule type" value="Genomic_DNA"/>
</dbReference>
<keyword evidence="5 11" id="KW-0812">Transmembrane</keyword>
<evidence type="ECO:0000259" key="12">
    <source>
        <dbReference type="Pfam" id="PF01514"/>
    </source>
</evidence>
<dbReference type="KEGG" id="paun:MJA45_12145"/>
<dbReference type="PANTHER" id="PTHR30046">
    <property type="entry name" value="FLAGELLAR M-RING PROTEIN"/>
    <property type="match status" value="1"/>
</dbReference>
<keyword evidence="14" id="KW-0969">Cilium</keyword>
<evidence type="ECO:0000313" key="14">
    <source>
        <dbReference type="EMBL" id="WNQ13730.1"/>
    </source>
</evidence>
<dbReference type="InterPro" id="IPR006182">
    <property type="entry name" value="FliF_N_dom"/>
</dbReference>
<feature type="transmembrane region" description="Helical" evidence="11">
    <location>
        <begin position="442"/>
        <end position="463"/>
    </location>
</feature>
<dbReference type="AlphaFoldDB" id="A0AA96LKG7"/>
<keyword evidence="15" id="KW-1185">Reference proteome</keyword>
<dbReference type="GO" id="GO:0009431">
    <property type="term" value="C:bacterial-type flagellum basal body, MS ring"/>
    <property type="evidence" value="ECO:0007669"/>
    <property type="project" value="InterPro"/>
</dbReference>
<evidence type="ECO:0000256" key="7">
    <source>
        <dbReference type="ARBA" id="ARBA00023136"/>
    </source>
</evidence>
<protein>
    <recommendedName>
        <fullName evidence="9">Flagellar M-ring protein</fullName>
    </recommendedName>
</protein>
<keyword evidence="8 9" id="KW-0975">Bacterial flagellum</keyword>
<evidence type="ECO:0000256" key="2">
    <source>
        <dbReference type="ARBA" id="ARBA00004651"/>
    </source>
</evidence>